<dbReference type="EMBL" id="WWEO01000045">
    <property type="protein sequence ID" value="NCD72379.1"/>
    <property type="molecule type" value="Genomic_DNA"/>
</dbReference>
<dbReference type="PANTHER" id="PTHR45947:SF3">
    <property type="entry name" value="SULFOQUINOVOSYL TRANSFERASE SQD2"/>
    <property type="match status" value="1"/>
</dbReference>
<evidence type="ECO:0000313" key="3">
    <source>
        <dbReference type="EMBL" id="NCD72379.1"/>
    </source>
</evidence>
<dbReference type="Gene3D" id="3.40.50.2000">
    <property type="entry name" value="Glycogen Phosphorylase B"/>
    <property type="match status" value="1"/>
</dbReference>
<accession>A0A965ZJM5</accession>
<dbReference type="RefSeq" id="WP_166588326.1">
    <property type="nucleotide sequence ID" value="NZ_WWEO01000045.1"/>
</dbReference>
<name>A0A965ZJM5_9SPHI</name>
<dbReference type="InterPro" id="IPR028098">
    <property type="entry name" value="Glyco_trans_4-like_N"/>
</dbReference>
<evidence type="ECO:0000313" key="4">
    <source>
        <dbReference type="Proteomes" id="UP000638732"/>
    </source>
</evidence>
<feature type="domain" description="Glycosyltransferase subfamily 4-like N-terminal" evidence="2">
    <location>
        <begin position="57"/>
        <end position="194"/>
    </location>
</feature>
<reference evidence="3" key="1">
    <citation type="submission" date="2020-01" db="EMBL/GenBank/DDBJ databases">
        <authorList>
            <person name="Seo Y.L."/>
        </authorList>
    </citation>
    <scope>NUCLEOTIDE SEQUENCE</scope>
    <source>
        <strain evidence="3">R11</strain>
    </source>
</reference>
<dbReference type="InterPro" id="IPR050194">
    <property type="entry name" value="Glycosyltransferase_grp1"/>
</dbReference>
<dbReference type="Pfam" id="PF00534">
    <property type="entry name" value="Glycos_transf_1"/>
    <property type="match status" value="1"/>
</dbReference>
<proteinExistence type="predicted"/>
<dbReference type="AlphaFoldDB" id="A0A965ZJM5"/>
<sequence>MNKTYKTAIVHDLVLANGGADSTLESIVRLYPSPIFTLIADHDKIKTSDFKDFVITDSFIQKLPWGLKKYRNYLPLYPLAVEQFNLEGYDVILSSSFIVAKGAISTSEQLHICYLHNPIRAAWELYHRFLSYSSKGRGIKAFFIRIICHYLRNWDVVSANRVDHFIANSTYTAKRIKKLYRRDSVVIYPPVDVDLFELEELKDDYFVTASRLVYHKRMDLIVDAFKALPGKKLIVIGDGPELKRLRQIAPVNVEILGYQSNDRLIKYLQKAKAFLFAAHEDFGIAPIEAMSCGTPVIAFGGGGCSETVIDGKTGLLFTEQTAESIIKCVEKFESGEILFEPKAISMHAQKFSRKRFEAEYRDFVEQKTTAFFEKQVAVEKHI</sequence>
<feature type="domain" description="Glycosyl transferase family 1" evidence="1">
    <location>
        <begin position="200"/>
        <end position="336"/>
    </location>
</feature>
<dbReference type="Pfam" id="PF13439">
    <property type="entry name" value="Glyco_transf_4"/>
    <property type="match status" value="1"/>
</dbReference>
<keyword evidence="4" id="KW-1185">Reference proteome</keyword>
<gene>
    <name evidence="3" type="ORF">GSY63_23645</name>
</gene>
<dbReference type="InterPro" id="IPR001296">
    <property type="entry name" value="Glyco_trans_1"/>
</dbReference>
<comment type="caution">
    <text evidence="3">The sequence shown here is derived from an EMBL/GenBank/DDBJ whole genome shotgun (WGS) entry which is preliminary data.</text>
</comment>
<reference evidence="3" key="2">
    <citation type="submission" date="2020-10" db="EMBL/GenBank/DDBJ databases">
        <title>Mucilaginibacter sp. nov., isolated from soil.</title>
        <authorList>
            <person name="Jeon C.O."/>
        </authorList>
    </citation>
    <scope>NUCLEOTIDE SEQUENCE</scope>
    <source>
        <strain evidence="3">R11</strain>
    </source>
</reference>
<dbReference type="GO" id="GO:0016757">
    <property type="term" value="F:glycosyltransferase activity"/>
    <property type="evidence" value="ECO:0007669"/>
    <property type="project" value="InterPro"/>
</dbReference>
<evidence type="ECO:0000259" key="1">
    <source>
        <dbReference type="Pfam" id="PF00534"/>
    </source>
</evidence>
<dbReference type="PANTHER" id="PTHR45947">
    <property type="entry name" value="SULFOQUINOVOSYL TRANSFERASE SQD2"/>
    <property type="match status" value="1"/>
</dbReference>
<evidence type="ECO:0000259" key="2">
    <source>
        <dbReference type="Pfam" id="PF13439"/>
    </source>
</evidence>
<organism evidence="3 4">
    <name type="scientific">Mucilaginibacter agri</name>
    <dbReference type="NCBI Taxonomy" id="2695265"/>
    <lineage>
        <taxon>Bacteria</taxon>
        <taxon>Pseudomonadati</taxon>
        <taxon>Bacteroidota</taxon>
        <taxon>Sphingobacteriia</taxon>
        <taxon>Sphingobacteriales</taxon>
        <taxon>Sphingobacteriaceae</taxon>
        <taxon>Mucilaginibacter</taxon>
    </lineage>
</organism>
<protein>
    <submittedName>
        <fullName evidence="3">Glycosyltransferase</fullName>
    </submittedName>
</protein>
<dbReference type="SUPFAM" id="SSF53756">
    <property type="entry name" value="UDP-Glycosyltransferase/glycogen phosphorylase"/>
    <property type="match status" value="1"/>
</dbReference>
<dbReference type="Proteomes" id="UP000638732">
    <property type="component" value="Unassembled WGS sequence"/>
</dbReference>